<dbReference type="AlphaFoldDB" id="A0A7V8FFW2"/>
<evidence type="ECO:0000313" key="2">
    <source>
        <dbReference type="Proteomes" id="UP000487117"/>
    </source>
</evidence>
<dbReference type="EMBL" id="WNDS01000003">
    <property type="protein sequence ID" value="KAF1014787.1"/>
    <property type="molecule type" value="Genomic_DNA"/>
</dbReference>
<organism evidence="1 2">
    <name type="scientific">Stenotrophomonas maltophilia</name>
    <name type="common">Pseudomonas maltophilia</name>
    <name type="synonym">Xanthomonas maltophilia</name>
    <dbReference type="NCBI Taxonomy" id="40324"/>
    <lineage>
        <taxon>Bacteria</taxon>
        <taxon>Pseudomonadati</taxon>
        <taxon>Pseudomonadota</taxon>
        <taxon>Gammaproteobacteria</taxon>
        <taxon>Lysobacterales</taxon>
        <taxon>Lysobacteraceae</taxon>
        <taxon>Stenotrophomonas</taxon>
        <taxon>Stenotrophomonas maltophilia group</taxon>
    </lineage>
</organism>
<sequence length="227" mass="23912">MDSPDARLHLLGQAQALQATDQQQALALQPGFVQPFDMHQAVVAGFVLQGAIQARPALLIHLTPHGLPDLQLGARPQPFGHQLGGAMAEAIGDVVARDDEVFAGVVSPAHDDVHVRVVGVPVVDGRPIEARAKVDLHAGHEVPRIGAQVFEFRAILGREDEAEMVPVVGAAFLEGVEVGFVGPRPVGPARFAIAAHAVALNVAQVLGERVRAGVALIDQQCLEGQRT</sequence>
<protein>
    <submittedName>
        <fullName evidence="1">Uncharacterized protein</fullName>
    </submittedName>
</protein>
<accession>A0A7V8FFW2</accession>
<reference evidence="2" key="1">
    <citation type="journal article" date="2020" name="MBio">
        <title>Horizontal gene transfer to a defensive symbiont with a reduced genome amongst a multipartite beetle microbiome.</title>
        <authorList>
            <person name="Waterworth S.C."/>
            <person name="Florez L.V."/>
            <person name="Rees E.R."/>
            <person name="Hertweck C."/>
            <person name="Kaltenpoth M."/>
            <person name="Kwan J.C."/>
        </authorList>
    </citation>
    <scope>NUCLEOTIDE SEQUENCE [LARGE SCALE GENOMIC DNA]</scope>
</reference>
<dbReference type="Proteomes" id="UP000487117">
    <property type="component" value="Unassembled WGS sequence"/>
</dbReference>
<gene>
    <name evidence="1" type="ORF">GAK31_02274</name>
</gene>
<comment type="caution">
    <text evidence="1">The sequence shown here is derived from an EMBL/GenBank/DDBJ whole genome shotgun (WGS) entry which is preliminary data.</text>
</comment>
<evidence type="ECO:0000313" key="1">
    <source>
        <dbReference type="EMBL" id="KAF1014787.1"/>
    </source>
</evidence>
<name>A0A7V8FFW2_STEMA</name>
<proteinExistence type="predicted"/>